<dbReference type="HAMAP" id="MF_01212">
    <property type="entry name" value="dGTPase_type2"/>
    <property type="match status" value="1"/>
</dbReference>
<dbReference type="Pfam" id="PF01966">
    <property type="entry name" value="HD"/>
    <property type="match status" value="1"/>
</dbReference>
<dbReference type="Gene3D" id="1.10.3210.10">
    <property type="entry name" value="Hypothetical protein af1432"/>
    <property type="match status" value="2"/>
</dbReference>
<dbReference type="Pfam" id="PF13286">
    <property type="entry name" value="HD_assoc"/>
    <property type="match status" value="1"/>
</dbReference>
<dbReference type="AlphaFoldDB" id="A0A4U0QJW9"/>
<dbReference type="RefSeq" id="WP_136857804.1">
    <property type="nucleotide sequence ID" value="NZ_SUNH01000025.1"/>
</dbReference>
<dbReference type="Proteomes" id="UP000306223">
    <property type="component" value="Unassembled WGS sequence"/>
</dbReference>
<dbReference type="NCBIfam" id="NF041026">
    <property type="entry name" value="antiphage_dGTPase"/>
    <property type="match status" value="1"/>
</dbReference>
<proteinExistence type="inferred from homology"/>
<dbReference type="InterPro" id="IPR026875">
    <property type="entry name" value="PHydrolase_assoc_dom"/>
</dbReference>
<evidence type="ECO:0000256" key="2">
    <source>
        <dbReference type="HAMAP-Rule" id="MF_01212"/>
    </source>
</evidence>
<dbReference type="NCBIfam" id="TIGR01353">
    <property type="entry name" value="dGTP_triPase"/>
    <property type="match status" value="1"/>
</dbReference>
<dbReference type="InterPro" id="IPR003607">
    <property type="entry name" value="HD/PDEase_dom"/>
</dbReference>
<keyword evidence="5" id="KW-1185">Reference proteome</keyword>
<keyword evidence="1 2" id="KW-0378">Hydrolase</keyword>
<dbReference type="SMART" id="SM00471">
    <property type="entry name" value="HDc"/>
    <property type="match status" value="1"/>
</dbReference>
<protein>
    <recommendedName>
        <fullName evidence="2">Deoxyguanosinetriphosphate triphosphohydrolase-like protein</fullName>
    </recommendedName>
</protein>
<evidence type="ECO:0000259" key="3">
    <source>
        <dbReference type="PROSITE" id="PS51831"/>
    </source>
</evidence>
<dbReference type="InterPro" id="IPR006674">
    <property type="entry name" value="HD_domain"/>
</dbReference>
<dbReference type="SUPFAM" id="SSF109604">
    <property type="entry name" value="HD-domain/PDEase-like"/>
    <property type="match status" value="1"/>
</dbReference>
<sequence length="482" mass="54846">METSHWNERLHSSPRNDHRTDWERDYARVVHSASFRRLQTKTQVLGLGDGDFYRTRLTHSMEVSQIGVSITKKLYREAEESSPAKRWLPHPMLMNTICLAHDIGHPPFGHGGEVALNRCMLPYGGFEGNGQTLRIVTKLEKYAEGHGMNLTRRAVLGVLKYPAPFSQVVDWDLSGGKPTPDRKTEVKRISDLRHDRYQARIPDSSIFVACDFKPPKCYLDSEHEDVVLLWVAKDLPEWTSFSEVFPKPKPNRHKRTKFKSLDTSIMELADDIAYGVHDLEDAIGVRLITRHGFTDWFEHNESGLKRQARLQPLLDALFEGNFDLFTASLFDNGTPDRKRAIGRMVGYFVENTVFRDANPQFLEPLFRYQATFKSEGGGLESDVESSLGVLQGLLVDLVIKTPAVQQLEFKGQTIVCKLFEAFATDPKRLLGPRDYERTIQGGGDTSTPRVICDYIAGMTDDYATNRYQQLFAPRDGSVFDRL</sequence>
<dbReference type="PANTHER" id="PTHR11373:SF40">
    <property type="entry name" value="DEOXYGUANOSINETRIPHOSPHATE TRIPHOSPHOHYDROLASE-LIKE PROTEIN 2"/>
    <property type="match status" value="1"/>
</dbReference>
<evidence type="ECO:0000313" key="4">
    <source>
        <dbReference type="EMBL" id="TJZ82027.1"/>
    </source>
</evidence>
<accession>A0A4U0QJW9</accession>
<comment type="similarity">
    <text evidence="2">Belongs to the dGTPase family. Type 2 subfamily.</text>
</comment>
<evidence type="ECO:0000313" key="5">
    <source>
        <dbReference type="Proteomes" id="UP000306223"/>
    </source>
</evidence>
<evidence type="ECO:0000256" key="1">
    <source>
        <dbReference type="ARBA" id="ARBA00022801"/>
    </source>
</evidence>
<dbReference type="GO" id="GO:0008832">
    <property type="term" value="F:dGTPase activity"/>
    <property type="evidence" value="ECO:0007669"/>
    <property type="project" value="TreeGrafter"/>
</dbReference>
<comment type="caution">
    <text evidence="4">The sequence shown here is derived from an EMBL/GenBank/DDBJ whole genome shotgun (WGS) entry which is preliminary data.</text>
</comment>
<dbReference type="InterPro" id="IPR006261">
    <property type="entry name" value="dGTPase"/>
</dbReference>
<dbReference type="OrthoDB" id="9803619at2"/>
<feature type="domain" description="HD" evidence="3">
    <location>
        <begin position="56"/>
        <end position="275"/>
    </location>
</feature>
<reference evidence="4 5" key="1">
    <citation type="submission" date="2019-04" db="EMBL/GenBank/DDBJ databases">
        <authorList>
            <person name="Li J."/>
        </authorList>
    </citation>
    <scope>NUCLEOTIDE SEQUENCE [LARGE SCALE GENOMIC DNA]</scope>
    <source>
        <strain evidence="4 5">CCTCC AB2016182</strain>
    </source>
</reference>
<dbReference type="GO" id="GO:0006203">
    <property type="term" value="P:dGTP catabolic process"/>
    <property type="evidence" value="ECO:0007669"/>
    <property type="project" value="TreeGrafter"/>
</dbReference>
<dbReference type="InterPro" id="IPR050135">
    <property type="entry name" value="dGTPase-like"/>
</dbReference>
<dbReference type="InterPro" id="IPR023023">
    <property type="entry name" value="dNTPase_2"/>
</dbReference>
<dbReference type="NCBIfam" id="NF003701">
    <property type="entry name" value="PRK05318.1"/>
    <property type="match status" value="1"/>
</dbReference>
<name>A0A4U0QJW9_9RHOB</name>
<organism evidence="4 5">
    <name type="scientific">Paracoccus hibiscisoli</name>
    <dbReference type="NCBI Taxonomy" id="2023261"/>
    <lineage>
        <taxon>Bacteria</taxon>
        <taxon>Pseudomonadati</taxon>
        <taxon>Pseudomonadota</taxon>
        <taxon>Alphaproteobacteria</taxon>
        <taxon>Rhodobacterales</taxon>
        <taxon>Paracoccaceae</taxon>
        <taxon>Paracoccus</taxon>
    </lineage>
</organism>
<dbReference type="EMBL" id="SUNH01000025">
    <property type="protein sequence ID" value="TJZ82027.1"/>
    <property type="molecule type" value="Genomic_DNA"/>
</dbReference>
<dbReference type="PANTHER" id="PTHR11373">
    <property type="entry name" value="DEOXYNUCLEOSIDE TRIPHOSPHATE TRIPHOSPHOHYDROLASE"/>
    <property type="match status" value="1"/>
</dbReference>
<dbReference type="PROSITE" id="PS51831">
    <property type="entry name" value="HD"/>
    <property type="match status" value="1"/>
</dbReference>
<gene>
    <name evidence="4" type="primary">dgt</name>
    <name evidence="4" type="ORF">FA740_15830</name>
</gene>